<evidence type="ECO:0000256" key="11">
    <source>
        <dbReference type="ARBA" id="ARBA00048684"/>
    </source>
</evidence>
<evidence type="ECO:0000313" key="13">
    <source>
        <dbReference type="Proteomes" id="UP001164020"/>
    </source>
</evidence>
<evidence type="ECO:0000313" key="12">
    <source>
        <dbReference type="EMBL" id="WAP71348.1"/>
    </source>
</evidence>
<comment type="similarity">
    <text evidence="4">Belongs to the MCH family.</text>
</comment>
<dbReference type="Pfam" id="PF02289">
    <property type="entry name" value="MCH"/>
    <property type="match status" value="1"/>
</dbReference>
<dbReference type="Gene3D" id="3.30.1030.10">
    <property type="entry name" value="Methenyltetrahydromethanopterin Cyclohydrolase, Chain A, domain 2"/>
    <property type="match status" value="1"/>
</dbReference>
<protein>
    <recommendedName>
        <fullName evidence="6">Methenyltetrahydromethanopterin cyclohydrolase</fullName>
        <ecNumber evidence="5">3.5.4.27</ecNumber>
    </recommendedName>
    <alternativeName>
        <fullName evidence="10">Methenyl-H4MPT cyclohydrolase</fullName>
    </alternativeName>
</protein>
<dbReference type="Proteomes" id="UP001164020">
    <property type="component" value="Chromosome"/>
</dbReference>
<evidence type="ECO:0000256" key="2">
    <source>
        <dbReference type="ARBA" id="ARBA00004496"/>
    </source>
</evidence>
<evidence type="ECO:0000256" key="4">
    <source>
        <dbReference type="ARBA" id="ARBA00006902"/>
    </source>
</evidence>
<evidence type="ECO:0000256" key="6">
    <source>
        <dbReference type="ARBA" id="ARBA00020597"/>
    </source>
</evidence>
<dbReference type="SUPFAM" id="SSF56199">
    <property type="entry name" value="Methenyltetrahydromethanopterin cyclohydrolase"/>
    <property type="match status" value="1"/>
</dbReference>
<keyword evidence="7" id="KW-0963">Cytoplasm</keyword>
<accession>A0ABY7C6M4</accession>
<dbReference type="EMBL" id="CP114029">
    <property type="protein sequence ID" value="WAP71348.1"/>
    <property type="molecule type" value="Genomic_DNA"/>
</dbReference>
<keyword evidence="13" id="KW-1185">Reference proteome</keyword>
<evidence type="ECO:0000256" key="3">
    <source>
        <dbReference type="ARBA" id="ARBA00005087"/>
    </source>
</evidence>
<gene>
    <name evidence="12" type="ORF">OH818_26025</name>
</gene>
<keyword evidence="8" id="KW-0554">One-carbon metabolism</keyword>
<dbReference type="EC" id="3.5.4.27" evidence="5"/>
<evidence type="ECO:0000256" key="1">
    <source>
        <dbReference type="ARBA" id="ARBA00004058"/>
    </source>
</evidence>
<comment type="catalytic activity">
    <reaction evidence="11">
        <text>5,10-methenyl-5,6,7,8-tetrahydromethanopterin + H2O = N(5)-formyl-5,6,7,8-tetrahydromethanopterin + H(+)</text>
        <dbReference type="Rhea" id="RHEA:19053"/>
        <dbReference type="ChEBI" id="CHEBI:15377"/>
        <dbReference type="ChEBI" id="CHEBI:15378"/>
        <dbReference type="ChEBI" id="CHEBI:58018"/>
        <dbReference type="ChEBI" id="CHEBI:58337"/>
        <dbReference type="EC" id="3.5.4.27"/>
    </reaction>
</comment>
<evidence type="ECO:0000256" key="10">
    <source>
        <dbReference type="ARBA" id="ARBA00030468"/>
    </source>
</evidence>
<name>A0ABY7C6M4_9HYPH</name>
<organism evidence="12 13">
    <name type="scientific">Jiella pelagia</name>
    <dbReference type="NCBI Taxonomy" id="2986949"/>
    <lineage>
        <taxon>Bacteria</taxon>
        <taxon>Pseudomonadati</taxon>
        <taxon>Pseudomonadota</taxon>
        <taxon>Alphaproteobacteria</taxon>
        <taxon>Hyphomicrobiales</taxon>
        <taxon>Aurantimonadaceae</taxon>
        <taxon>Jiella</taxon>
    </lineage>
</organism>
<evidence type="ECO:0000256" key="8">
    <source>
        <dbReference type="ARBA" id="ARBA00022563"/>
    </source>
</evidence>
<comment type="function">
    <text evidence="1">Catalyzes the hydrolysis of methenyl-H(4)MPT(+) to 5-formyl-H(4)MPT.</text>
</comment>
<comment type="pathway">
    <text evidence="3">One-carbon metabolism; formaldehyde degradation; formate from formaldehyde (H(4)MPT route): step 3/5.</text>
</comment>
<dbReference type="InterPro" id="IPR003209">
    <property type="entry name" value="METHMP_CycHdrlase"/>
</dbReference>
<keyword evidence="9" id="KW-0378">Hydrolase</keyword>
<evidence type="ECO:0000256" key="5">
    <source>
        <dbReference type="ARBA" id="ARBA00012765"/>
    </source>
</evidence>
<evidence type="ECO:0000256" key="7">
    <source>
        <dbReference type="ARBA" id="ARBA00022490"/>
    </source>
</evidence>
<reference evidence="12" key="1">
    <citation type="submission" date="2022-12" db="EMBL/GenBank/DDBJ databases">
        <title>Jiella pelagia sp. nov., isolated from phosphonate enriched culture of Northwest Pacific surface seawater.</title>
        <authorList>
            <person name="Shin D.Y."/>
            <person name="Hwang C.Y."/>
        </authorList>
    </citation>
    <scope>NUCLEOTIDE SEQUENCE</scope>
    <source>
        <strain evidence="12">HL-NP1</strain>
    </source>
</reference>
<proteinExistence type="inferred from homology"/>
<evidence type="ECO:0000256" key="9">
    <source>
        <dbReference type="ARBA" id="ARBA00022801"/>
    </source>
</evidence>
<comment type="subcellular location">
    <subcellularLocation>
        <location evidence="2">Cytoplasm</location>
    </subcellularLocation>
</comment>
<sequence>MPSSTSADFGKPFKEIFSRYEGDFYKIDGMLFSPAEVQVVALETGETFSAGKVDPELIDASFG</sequence>